<dbReference type="PATRIC" id="fig|442.7.peg.3380"/>
<dbReference type="AlphaFoldDB" id="A0A149QSD5"/>
<evidence type="ECO:0000313" key="2">
    <source>
        <dbReference type="Proteomes" id="UP000075573"/>
    </source>
</evidence>
<sequence>MTTKTTKLPENQWAFRPGDVVRTRKVCHTGVHKACITAVIERPGEDVRYLVCGSSYLASDLVLIRPALEPRG</sequence>
<organism evidence="1 2">
    <name type="scientific">Gluconobacter potus</name>
    <dbReference type="NCBI Taxonomy" id="2724927"/>
    <lineage>
        <taxon>Bacteria</taxon>
        <taxon>Pseudomonadati</taxon>
        <taxon>Pseudomonadota</taxon>
        <taxon>Alphaproteobacteria</taxon>
        <taxon>Acetobacterales</taxon>
        <taxon>Acetobacteraceae</taxon>
        <taxon>Gluconobacter</taxon>
    </lineage>
</organism>
<gene>
    <name evidence="1" type="ORF">AD929_12790</name>
</gene>
<comment type="caution">
    <text evidence="1">The sequence shown here is derived from an EMBL/GenBank/DDBJ whole genome shotgun (WGS) entry which is preliminary data.</text>
</comment>
<evidence type="ECO:0000313" key="1">
    <source>
        <dbReference type="EMBL" id="KXV00094.1"/>
    </source>
</evidence>
<proteinExistence type="predicted"/>
<accession>A0A149QSD5</accession>
<dbReference type="EMBL" id="LHZB01000118">
    <property type="protein sequence ID" value="KXV00094.1"/>
    <property type="molecule type" value="Genomic_DNA"/>
</dbReference>
<dbReference type="Proteomes" id="UP000075573">
    <property type="component" value="Unassembled WGS sequence"/>
</dbReference>
<dbReference type="RefSeq" id="WP_062497380.1">
    <property type="nucleotide sequence ID" value="NZ_LHZB01000118.1"/>
</dbReference>
<protein>
    <submittedName>
        <fullName evidence="1">Uncharacterized protein</fullName>
    </submittedName>
</protein>
<reference evidence="1 2" key="1">
    <citation type="submission" date="2015-06" db="EMBL/GenBank/DDBJ databases">
        <title>Improved classification and identification of acetic acid bacteria using matrix-assisted laser desorption/ionization time-of-flight mass spectrometry; Gluconobacter nephelii and Gluconobacter uchimurae are later heterotypic synonyms of Gluconobacter japonicus and Gluconobacter oxydans, respectively.</title>
        <authorList>
            <person name="Li L."/>
            <person name="Cleenwerck I."/>
            <person name="De Vuyst L."/>
            <person name="Vandamme P."/>
        </authorList>
    </citation>
    <scope>NUCLEOTIDE SEQUENCE [LARGE SCALE GENOMIC DNA]</scope>
    <source>
        <strain evidence="1 2">LMG 1764</strain>
    </source>
</reference>
<name>A0A149QSD5_9PROT</name>